<proteinExistence type="predicted"/>
<dbReference type="Proteomes" id="UP000266188">
    <property type="component" value="Unassembled WGS sequence"/>
</dbReference>
<sequence>TLKNNELLLYFKALRELAQIYLIDTSDAKALATIIANADRFYGIWRVEEVYEFAERRVDWYQVKRDVERAMYGIGCTIM</sequence>
<reference evidence="3" key="1">
    <citation type="submission" date="2017-02" db="EMBL/GenBank/DDBJ databases">
        <authorList>
            <person name="Tafer H."/>
            <person name="Lopandic K."/>
        </authorList>
    </citation>
    <scope>NUCLEOTIDE SEQUENCE [LARGE SCALE GENOMIC DNA]</scope>
    <source>
        <strain evidence="3">CBS 366.77</strain>
    </source>
</reference>
<gene>
    <name evidence="2" type="ORF">PHISCL_10796</name>
</gene>
<dbReference type="InterPro" id="IPR048627">
    <property type="entry name" value="Sec10_HB"/>
</dbReference>
<evidence type="ECO:0000313" key="3">
    <source>
        <dbReference type="Proteomes" id="UP000266188"/>
    </source>
</evidence>
<feature type="domain" description="Exocyst complex component Sec10-like alpha-helical bundle" evidence="1">
    <location>
        <begin position="2"/>
        <end position="68"/>
    </location>
</feature>
<evidence type="ECO:0000259" key="1">
    <source>
        <dbReference type="Pfam" id="PF07393"/>
    </source>
</evidence>
<dbReference type="Pfam" id="PF07393">
    <property type="entry name" value="Sec10_HB"/>
    <property type="match status" value="1"/>
</dbReference>
<accession>A0A3A2Z699</accession>
<comment type="caution">
    <text evidence="2">The sequence shown here is derived from an EMBL/GenBank/DDBJ whole genome shotgun (WGS) entry which is preliminary data.</text>
</comment>
<protein>
    <submittedName>
        <fullName evidence="2">F-box protein</fullName>
    </submittedName>
</protein>
<name>A0A3A2Z699_9EURO</name>
<dbReference type="AlphaFoldDB" id="A0A3A2Z699"/>
<keyword evidence="3" id="KW-1185">Reference proteome</keyword>
<evidence type="ECO:0000313" key="2">
    <source>
        <dbReference type="EMBL" id="RJE16867.1"/>
    </source>
</evidence>
<organism evidence="2 3">
    <name type="scientific">Aspergillus sclerotialis</name>
    <dbReference type="NCBI Taxonomy" id="2070753"/>
    <lineage>
        <taxon>Eukaryota</taxon>
        <taxon>Fungi</taxon>
        <taxon>Dikarya</taxon>
        <taxon>Ascomycota</taxon>
        <taxon>Pezizomycotina</taxon>
        <taxon>Eurotiomycetes</taxon>
        <taxon>Eurotiomycetidae</taxon>
        <taxon>Eurotiales</taxon>
        <taxon>Aspergillaceae</taxon>
        <taxon>Aspergillus</taxon>
        <taxon>Aspergillus subgen. Polypaecilum</taxon>
    </lineage>
</organism>
<dbReference type="OrthoDB" id="5554140at2759"/>
<dbReference type="STRING" id="2070753.A0A3A2Z699"/>
<feature type="non-terminal residue" evidence="2">
    <location>
        <position position="1"/>
    </location>
</feature>
<dbReference type="EMBL" id="MVGC01002355">
    <property type="protein sequence ID" value="RJE16867.1"/>
    <property type="molecule type" value="Genomic_DNA"/>
</dbReference>